<dbReference type="Pfam" id="PF01593">
    <property type="entry name" value="Amino_oxidase"/>
    <property type="match status" value="1"/>
</dbReference>
<name>A0A2V2ZTR0_9BACI</name>
<dbReference type="GO" id="GO:0006783">
    <property type="term" value="P:heme biosynthetic process"/>
    <property type="evidence" value="ECO:0007669"/>
    <property type="project" value="UniProtKB-UniRule"/>
</dbReference>
<keyword evidence="7 11" id="KW-0285">Flavoprotein</keyword>
<dbReference type="Gene3D" id="1.10.3110.10">
    <property type="entry name" value="protoporphyrinogen ix oxidase, domain 3"/>
    <property type="match status" value="1"/>
</dbReference>
<dbReference type="FunFam" id="1.10.3110.10:FF:000001">
    <property type="entry name" value="Protoporphyrinogen oxidase"/>
    <property type="match status" value="1"/>
</dbReference>
<evidence type="ECO:0000313" key="14">
    <source>
        <dbReference type="Proteomes" id="UP000247150"/>
    </source>
</evidence>
<evidence type="ECO:0000256" key="1">
    <source>
        <dbReference type="ARBA" id="ARBA00001755"/>
    </source>
</evidence>
<keyword evidence="11" id="KW-0963">Cytoplasm</keyword>
<feature type="domain" description="Amine oxidase" evidence="12">
    <location>
        <begin position="15"/>
        <end position="466"/>
    </location>
</feature>
<proteinExistence type="inferred from homology"/>
<comment type="cofactor">
    <cofactor evidence="2 11">
        <name>FAD</name>
        <dbReference type="ChEBI" id="CHEBI:57692"/>
    </cofactor>
</comment>
<evidence type="ECO:0000256" key="10">
    <source>
        <dbReference type="ARBA" id="ARBA00023133"/>
    </source>
</evidence>
<dbReference type="PANTHER" id="PTHR42923:SF3">
    <property type="entry name" value="PROTOPORPHYRINOGEN OXIDASE"/>
    <property type="match status" value="1"/>
</dbReference>
<keyword evidence="9 11" id="KW-0560">Oxidoreductase</keyword>
<organism evidence="13 14">
    <name type="scientific">Cytobacillus oceanisediminis</name>
    <dbReference type="NCBI Taxonomy" id="665099"/>
    <lineage>
        <taxon>Bacteria</taxon>
        <taxon>Bacillati</taxon>
        <taxon>Bacillota</taxon>
        <taxon>Bacilli</taxon>
        <taxon>Bacillales</taxon>
        <taxon>Bacillaceae</taxon>
        <taxon>Cytobacillus</taxon>
    </lineage>
</organism>
<dbReference type="GO" id="GO:0004729">
    <property type="term" value="F:oxygen-dependent protoporphyrinogen oxidase activity"/>
    <property type="evidence" value="ECO:0007669"/>
    <property type="project" value="UniProtKB-UniRule"/>
</dbReference>
<dbReference type="PANTHER" id="PTHR42923">
    <property type="entry name" value="PROTOPORPHYRINOGEN OXIDASE"/>
    <property type="match status" value="1"/>
</dbReference>
<evidence type="ECO:0000256" key="7">
    <source>
        <dbReference type="ARBA" id="ARBA00022630"/>
    </source>
</evidence>
<evidence type="ECO:0000256" key="3">
    <source>
        <dbReference type="ARBA" id="ARBA00004744"/>
    </source>
</evidence>
<evidence type="ECO:0000256" key="9">
    <source>
        <dbReference type="ARBA" id="ARBA00023002"/>
    </source>
</evidence>
<comment type="subcellular location">
    <subcellularLocation>
        <location evidence="11">Cytoplasm</location>
    </subcellularLocation>
</comment>
<evidence type="ECO:0000259" key="12">
    <source>
        <dbReference type="Pfam" id="PF01593"/>
    </source>
</evidence>
<comment type="pathway">
    <text evidence="3 11">Porphyrin-containing compound metabolism; protoheme biosynthesis.</text>
</comment>
<dbReference type="Gene3D" id="3.50.50.60">
    <property type="entry name" value="FAD/NAD(P)-binding domain"/>
    <property type="match status" value="1"/>
</dbReference>
<dbReference type="EMBL" id="QGTW01000007">
    <property type="protein sequence ID" value="PWW27783.1"/>
    <property type="molecule type" value="Genomic_DNA"/>
</dbReference>
<dbReference type="UniPathway" id="UPA00252"/>
<dbReference type="EC" id="1.3.3.15" evidence="5 11"/>
<comment type="similarity">
    <text evidence="4 11">Belongs to the protoporphyrinogen/coproporphyrinogen oxidase family. Coproporphyrinogen III oxidase subfamily.</text>
</comment>
<dbReference type="InterPro" id="IPR050464">
    <property type="entry name" value="Zeta_carotene_desat/Oxidored"/>
</dbReference>
<accession>A0A2V2ZTR0</accession>
<dbReference type="InterPro" id="IPR036188">
    <property type="entry name" value="FAD/NAD-bd_sf"/>
</dbReference>
<dbReference type="GO" id="GO:0005737">
    <property type="term" value="C:cytoplasm"/>
    <property type="evidence" value="ECO:0007669"/>
    <property type="project" value="UniProtKB-SubCell"/>
</dbReference>
<sequence length="479" mass="52810">MQGERQKVVIIGGGITGLTAAYYLQKEAKEKGMLLDVKLVEATHRLGGKIQTVKRDGYVIERGPDSFLARKQSATRLAKEVGMEKELISNTTGKSYVLVRQRLYPMPGGSIMGIPTKIAPFITTGLFSSAAKARAAADFVLPRSNPAQDQSLGEFFRRRLGDEVVENLIEPLLSGIYAGDIDQLSLMSTFPQFYQVEQKYRSLILGMKKSTGLQAKKAGSPKKKEGMFLTFKSGLQSLVDAIETRLEPGSVLKGYRVESIRKNASHYTIDVYGGEKLQADSIVMAAPHHAVHTIFSGWGLFGQFKEMLSTSVATVALAFPEEAIEEDIDGTGFVVSRNSDYTITACTWTHKKWPHSTPKGKVLLRCYVGRAGDEAVVDLSDDQIIKIVLDDLNKTMNITMNPDFAYVTRWKDSMPQYTVGHKERIEDVKKQVKEYLPGVFLAGSSYEGLGVPDCIDQGEAAVKSVLDYLSSNKEEAVHT</sequence>
<comment type="caution">
    <text evidence="13">The sequence shown here is derived from an EMBL/GenBank/DDBJ whole genome shotgun (WGS) entry which is preliminary data.</text>
</comment>
<dbReference type="NCBIfam" id="TIGR00562">
    <property type="entry name" value="proto_IX_ox"/>
    <property type="match status" value="1"/>
</dbReference>
<evidence type="ECO:0000256" key="4">
    <source>
        <dbReference type="ARBA" id="ARBA00008310"/>
    </source>
</evidence>
<evidence type="ECO:0000256" key="6">
    <source>
        <dbReference type="ARBA" id="ARBA00019046"/>
    </source>
</evidence>
<evidence type="ECO:0000256" key="5">
    <source>
        <dbReference type="ARBA" id="ARBA00012402"/>
    </source>
</evidence>
<dbReference type="InterPro" id="IPR002937">
    <property type="entry name" value="Amino_oxidase"/>
</dbReference>
<evidence type="ECO:0000256" key="11">
    <source>
        <dbReference type="RuleBase" id="RU364052"/>
    </source>
</evidence>
<protein>
    <recommendedName>
        <fullName evidence="6 11">Coproporphyrinogen III oxidase</fullName>
        <ecNumber evidence="5 11">1.3.3.15</ecNumber>
    </recommendedName>
</protein>
<dbReference type="InterPro" id="IPR004572">
    <property type="entry name" value="Protoporphyrinogen_oxidase"/>
</dbReference>
<evidence type="ECO:0000256" key="8">
    <source>
        <dbReference type="ARBA" id="ARBA00022827"/>
    </source>
</evidence>
<comment type="function">
    <text evidence="11">Involved in coproporphyrin-dependent heme b biosynthesis. Catalyzes the oxidation of coproporphyrinogen III to coproporphyrin III.</text>
</comment>
<dbReference type="SUPFAM" id="SSF54373">
    <property type="entry name" value="FAD-linked reductases, C-terminal domain"/>
    <property type="match status" value="1"/>
</dbReference>
<dbReference type="RefSeq" id="WP_110065421.1">
    <property type="nucleotide sequence ID" value="NZ_QGTW01000007.1"/>
</dbReference>
<keyword evidence="10 11" id="KW-0350">Heme biosynthesis</keyword>
<dbReference type="NCBIfam" id="NF008845">
    <property type="entry name" value="PRK11883.1-5"/>
    <property type="match status" value="1"/>
</dbReference>
<dbReference type="AlphaFoldDB" id="A0A2V2ZTR0"/>
<reference evidence="13 14" key="1">
    <citation type="submission" date="2018-05" db="EMBL/GenBank/DDBJ databases">
        <title>Freshwater and sediment microbial communities from various areas in North America, analyzing microbe dynamics in response to fracking.</title>
        <authorList>
            <person name="Lamendella R."/>
        </authorList>
    </citation>
    <scope>NUCLEOTIDE SEQUENCE [LARGE SCALE GENOMIC DNA]</scope>
    <source>
        <strain evidence="13 14">15_TX</strain>
    </source>
</reference>
<dbReference type="OrthoDB" id="9805195at2"/>
<keyword evidence="8 11" id="KW-0274">FAD</keyword>
<gene>
    <name evidence="13" type="ORF">DFO73_10793</name>
</gene>
<evidence type="ECO:0000313" key="13">
    <source>
        <dbReference type="EMBL" id="PWW27783.1"/>
    </source>
</evidence>
<evidence type="ECO:0000256" key="2">
    <source>
        <dbReference type="ARBA" id="ARBA00001974"/>
    </source>
</evidence>
<dbReference type="Proteomes" id="UP000247150">
    <property type="component" value="Unassembled WGS sequence"/>
</dbReference>
<dbReference type="SUPFAM" id="SSF51905">
    <property type="entry name" value="FAD/NAD(P)-binding domain"/>
    <property type="match status" value="1"/>
</dbReference>
<dbReference type="Gene3D" id="3.90.660.20">
    <property type="entry name" value="Protoporphyrinogen oxidase, mitochondrial, domain 2"/>
    <property type="match status" value="1"/>
</dbReference>
<comment type="catalytic activity">
    <reaction evidence="1">
        <text>coproporphyrinogen III + 3 O2 = coproporphyrin III + 3 H2O2</text>
        <dbReference type="Rhea" id="RHEA:43436"/>
        <dbReference type="ChEBI" id="CHEBI:15379"/>
        <dbReference type="ChEBI" id="CHEBI:16240"/>
        <dbReference type="ChEBI" id="CHEBI:57309"/>
        <dbReference type="ChEBI" id="CHEBI:131725"/>
        <dbReference type="EC" id="1.3.3.15"/>
    </reaction>
    <physiologicalReaction direction="left-to-right" evidence="1">
        <dbReference type="Rhea" id="RHEA:43437"/>
    </physiologicalReaction>
</comment>